<evidence type="ECO:0000256" key="2">
    <source>
        <dbReference type="ARBA" id="ARBA00022964"/>
    </source>
</evidence>
<evidence type="ECO:0000256" key="4">
    <source>
        <dbReference type="ARBA" id="ARBA00023004"/>
    </source>
</evidence>
<dbReference type="Pfam" id="PF07063">
    <property type="entry name" value="HGLS"/>
    <property type="match status" value="1"/>
</dbReference>
<evidence type="ECO:0000256" key="3">
    <source>
        <dbReference type="ARBA" id="ARBA00023002"/>
    </source>
</evidence>
<evidence type="ECO:0000256" key="7">
    <source>
        <dbReference type="ARBA" id="ARBA00035045"/>
    </source>
</evidence>
<dbReference type="EMBL" id="JACIDT010000001">
    <property type="protein sequence ID" value="MBB3924442.1"/>
    <property type="molecule type" value="Genomic_DNA"/>
</dbReference>
<evidence type="ECO:0000313" key="9">
    <source>
        <dbReference type="Proteomes" id="UP000571950"/>
    </source>
</evidence>
<gene>
    <name evidence="8" type="ORF">GGR43_000136</name>
</gene>
<dbReference type="EC" id="1.13.11.93" evidence="6"/>
<dbReference type="SMART" id="SM01150">
    <property type="entry name" value="DUF1338"/>
    <property type="match status" value="1"/>
</dbReference>
<keyword evidence="3" id="KW-0560">Oxidoreductase</keyword>
<organism evidence="8 9">
    <name type="scientific">Sphingobium jiangsuense</name>
    <dbReference type="NCBI Taxonomy" id="870476"/>
    <lineage>
        <taxon>Bacteria</taxon>
        <taxon>Pseudomonadati</taxon>
        <taxon>Pseudomonadota</taxon>
        <taxon>Alphaproteobacteria</taxon>
        <taxon>Sphingomonadales</taxon>
        <taxon>Sphingomonadaceae</taxon>
        <taxon>Sphingobium</taxon>
    </lineage>
</organism>
<dbReference type="AlphaFoldDB" id="A0A7W6BJ16"/>
<evidence type="ECO:0000256" key="6">
    <source>
        <dbReference type="ARBA" id="ARBA00035023"/>
    </source>
</evidence>
<name>A0A7W6BJ16_9SPHN</name>
<dbReference type="RefSeq" id="WP_188070021.1">
    <property type="nucleotide sequence ID" value="NZ_BSPS01000095.1"/>
</dbReference>
<dbReference type="PANTHER" id="PTHR31136:SF5">
    <property type="entry name" value="2-OXOADIPATE DIOXYGENASE_DECARBOXYLASE, CHLOROPLASTIC"/>
    <property type="match status" value="1"/>
</dbReference>
<accession>A0A7W6BJ16</accession>
<sequence>MDEEKLIVLLTPLLGARARAALDALVLPDAGGEAEPDSICGAELAFALAAALHQGLLDRAPTGAAYVADRIAAGGRVLLDHGALRTIRLPDGERTGAMPAGADAFARLLEPLGYRMAGVYPLDRLRMTGYAWCHAEHPHALPQYFVSELHVDRFGPDFQAAARRIFGTTADPLNSFAREALARLAAQGRLALEDAAELLPVLARAFDRHHDAPALADYEALKRESAEAAWIATEGNAFNHGTDRVADLDATVAAQRAAGRAMKDVIEISGSGRVRQTATRADRVERPFLDKNGRHVTMGVPGSFYEFISRDMDPETGAPDLRFDSGNAQGIFKMTTPD</sequence>
<protein>
    <recommendedName>
        <fullName evidence="6">2-oxoadipate dioxygenase/decarboxylase</fullName>
        <ecNumber evidence="6">1.13.11.93</ecNumber>
    </recommendedName>
    <alternativeName>
        <fullName evidence="7">2-hydroxyglutarate synthase</fullName>
    </alternativeName>
</protein>
<dbReference type="Proteomes" id="UP000571950">
    <property type="component" value="Unassembled WGS sequence"/>
</dbReference>
<evidence type="ECO:0000313" key="8">
    <source>
        <dbReference type="EMBL" id="MBB3924442.1"/>
    </source>
</evidence>
<dbReference type="GO" id="GO:0051213">
    <property type="term" value="F:dioxygenase activity"/>
    <property type="evidence" value="ECO:0007669"/>
    <property type="project" value="UniProtKB-KW"/>
</dbReference>
<comment type="cofactor">
    <cofactor evidence="1">
        <name>Fe(2+)</name>
        <dbReference type="ChEBI" id="CHEBI:29033"/>
    </cofactor>
</comment>
<keyword evidence="2" id="KW-0223">Dioxygenase</keyword>
<dbReference type="InterPro" id="IPR009770">
    <property type="entry name" value="HGLS"/>
</dbReference>
<comment type="similarity">
    <text evidence="5">Belongs to the 2-oxoadipate dioxygenase/decarboxylase family.</text>
</comment>
<keyword evidence="9" id="KW-1185">Reference proteome</keyword>
<proteinExistence type="inferred from homology"/>
<comment type="caution">
    <text evidence="8">The sequence shown here is derived from an EMBL/GenBank/DDBJ whole genome shotgun (WGS) entry which is preliminary data.</text>
</comment>
<evidence type="ECO:0000256" key="1">
    <source>
        <dbReference type="ARBA" id="ARBA00001954"/>
    </source>
</evidence>
<dbReference type="Gene3D" id="3.10.180.50">
    <property type="match status" value="1"/>
</dbReference>
<reference evidence="8 9" key="1">
    <citation type="submission" date="2020-08" db="EMBL/GenBank/DDBJ databases">
        <title>Genomic Encyclopedia of Type Strains, Phase IV (KMG-IV): sequencing the most valuable type-strain genomes for metagenomic binning, comparative biology and taxonomic classification.</title>
        <authorList>
            <person name="Goeker M."/>
        </authorList>
    </citation>
    <scope>NUCLEOTIDE SEQUENCE [LARGE SCALE GENOMIC DNA]</scope>
    <source>
        <strain evidence="8 9">DSM 26189</strain>
    </source>
</reference>
<dbReference type="PANTHER" id="PTHR31136">
    <property type="entry name" value="DUF1338 DOMAIN-CONTAINING PROTEIN"/>
    <property type="match status" value="1"/>
</dbReference>
<keyword evidence="4" id="KW-0408">Iron</keyword>
<evidence type="ECO:0000256" key="5">
    <source>
        <dbReference type="ARBA" id="ARBA00035013"/>
    </source>
</evidence>